<comment type="caution">
    <text evidence="4">The sequence shown here is derived from an EMBL/GenBank/DDBJ whole genome shotgun (WGS) entry which is preliminary data.</text>
</comment>
<protein>
    <submittedName>
        <fullName evidence="4">Glycosyltransferase family 4 protein</fullName>
    </submittedName>
</protein>
<dbReference type="AlphaFoldDB" id="A0A6M1U1A7"/>
<sequence length="360" mass="39636">MMRRLVVLSRYSRMGASSRMRTMIQAPYLRAAGLEPDYLSLFEDADLLRLYQGGRAWPDALRALARRVGHLRAARGADLIWIEKEALPWLPWLIEAALLPRDVPLAVDYDDAVFHRYDLHRLLPVRMMLGRKLDHLMARASLVTAGNGYLAERARQAGAARVEIVPTVVDLDAYPLRPAGAARGAARIGWIGSPSTWREYMQPRLPLMLDVAARWGARISIVGAGGAAAVHPLIESHDWSEESEAARIREMDLGIMPLTDTPWARGKCGYKLIQYMACGVPVVASDVGVNGAIVDHGVNGFLVRSDAEWRQAIDMLLADPALRARMGQAGRRRIESDYSLQVWGPRVAGLLAGVAGQGPP</sequence>
<keyword evidence="5" id="KW-1185">Reference proteome</keyword>
<dbReference type="CDD" id="cd03801">
    <property type="entry name" value="GT4_PimA-like"/>
    <property type="match status" value="1"/>
</dbReference>
<dbReference type="EMBL" id="JAALFE010000022">
    <property type="protein sequence ID" value="NGQ92726.1"/>
    <property type="molecule type" value="Genomic_DNA"/>
</dbReference>
<dbReference type="PANTHER" id="PTHR12526:SF640">
    <property type="entry name" value="COLANIC ACID BIOSYNTHESIS GLYCOSYLTRANSFERASE WCAL-RELATED"/>
    <property type="match status" value="1"/>
</dbReference>
<evidence type="ECO:0000313" key="4">
    <source>
        <dbReference type="EMBL" id="NGQ92726.1"/>
    </source>
</evidence>
<proteinExistence type="inferred from homology"/>
<evidence type="ECO:0000256" key="1">
    <source>
        <dbReference type="ARBA" id="ARBA00009481"/>
    </source>
</evidence>
<dbReference type="Pfam" id="PF13692">
    <property type="entry name" value="Glyco_trans_1_4"/>
    <property type="match status" value="1"/>
</dbReference>
<evidence type="ECO:0000256" key="3">
    <source>
        <dbReference type="ARBA" id="ARBA00022679"/>
    </source>
</evidence>
<dbReference type="Gene3D" id="3.40.50.2000">
    <property type="entry name" value="Glycogen Phosphorylase B"/>
    <property type="match status" value="2"/>
</dbReference>
<dbReference type="PANTHER" id="PTHR12526">
    <property type="entry name" value="GLYCOSYLTRANSFERASE"/>
    <property type="match status" value="1"/>
</dbReference>
<comment type="similarity">
    <text evidence="1">Belongs to the glycosyltransferase group 1 family. Glycosyltransferase 4 subfamily.</text>
</comment>
<name>A0A6M1U1A7_9RHOB</name>
<accession>A0A6M1U1A7</accession>
<dbReference type="GO" id="GO:0016757">
    <property type="term" value="F:glycosyltransferase activity"/>
    <property type="evidence" value="ECO:0007669"/>
    <property type="project" value="UniProtKB-KW"/>
</dbReference>
<reference evidence="4 5" key="1">
    <citation type="submission" date="2020-02" db="EMBL/GenBank/DDBJ databases">
        <title>Rhodobacter translucens sp. nov., a novel bacterium isolated from activated sludge.</title>
        <authorList>
            <person name="Liu J."/>
        </authorList>
    </citation>
    <scope>NUCLEOTIDE SEQUENCE [LARGE SCALE GENOMIC DNA]</scope>
    <source>
        <strain evidence="4 5">HX-7-19</strain>
    </source>
</reference>
<keyword evidence="3 4" id="KW-0808">Transferase</keyword>
<evidence type="ECO:0000256" key="2">
    <source>
        <dbReference type="ARBA" id="ARBA00022676"/>
    </source>
</evidence>
<dbReference type="Proteomes" id="UP000474758">
    <property type="component" value="Unassembled WGS sequence"/>
</dbReference>
<gene>
    <name evidence="4" type="ORF">G5V65_17675</name>
</gene>
<keyword evidence="2" id="KW-0328">Glycosyltransferase</keyword>
<dbReference type="SUPFAM" id="SSF53756">
    <property type="entry name" value="UDP-Glycosyltransferase/glycogen phosphorylase"/>
    <property type="match status" value="1"/>
</dbReference>
<dbReference type="RefSeq" id="WP_165052743.1">
    <property type="nucleotide sequence ID" value="NZ_JAALFE010000022.1"/>
</dbReference>
<organism evidence="4 5">
    <name type="scientific">Paragemmobacter kunshanensis</name>
    <dbReference type="NCBI Taxonomy" id="2583234"/>
    <lineage>
        <taxon>Bacteria</taxon>
        <taxon>Pseudomonadati</taxon>
        <taxon>Pseudomonadota</taxon>
        <taxon>Alphaproteobacteria</taxon>
        <taxon>Rhodobacterales</taxon>
        <taxon>Paracoccaceae</taxon>
        <taxon>Paragemmobacter</taxon>
    </lineage>
</organism>
<evidence type="ECO:0000313" key="5">
    <source>
        <dbReference type="Proteomes" id="UP000474758"/>
    </source>
</evidence>